<sequence>MYNCLCIRNADGWIDL</sequence>
<protein>
    <submittedName>
        <fullName evidence="1">Uncharacterized protein</fullName>
    </submittedName>
</protein>
<reference evidence="1" key="1">
    <citation type="submission" date="2018-02" db="EMBL/GenBank/DDBJ databases">
        <title>Rhizophora mucronata_Transcriptome.</title>
        <authorList>
            <person name="Meera S.P."/>
            <person name="Sreeshan A."/>
            <person name="Augustine A."/>
        </authorList>
    </citation>
    <scope>NUCLEOTIDE SEQUENCE</scope>
    <source>
        <tissue evidence="1">Leaf</tissue>
    </source>
</reference>
<evidence type="ECO:0000313" key="1">
    <source>
        <dbReference type="EMBL" id="MBX69505.1"/>
    </source>
</evidence>
<proteinExistence type="predicted"/>
<organism evidence="1">
    <name type="scientific">Rhizophora mucronata</name>
    <name type="common">Asiatic mangrove</name>
    <dbReference type="NCBI Taxonomy" id="61149"/>
    <lineage>
        <taxon>Eukaryota</taxon>
        <taxon>Viridiplantae</taxon>
        <taxon>Streptophyta</taxon>
        <taxon>Embryophyta</taxon>
        <taxon>Tracheophyta</taxon>
        <taxon>Spermatophyta</taxon>
        <taxon>Magnoliopsida</taxon>
        <taxon>eudicotyledons</taxon>
        <taxon>Gunneridae</taxon>
        <taxon>Pentapetalae</taxon>
        <taxon>rosids</taxon>
        <taxon>fabids</taxon>
        <taxon>Malpighiales</taxon>
        <taxon>Rhizophoraceae</taxon>
        <taxon>Rhizophora</taxon>
    </lineage>
</organism>
<name>A0A2P2QRE5_RHIMU</name>
<dbReference type="AlphaFoldDB" id="A0A2P2QRE5"/>
<dbReference type="EMBL" id="GGEC01089021">
    <property type="protein sequence ID" value="MBX69505.1"/>
    <property type="molecule type" value="Transcribed_RNA"/>
</dbReference>
<accession>A0A2P2QRE5</accession>